<dbReference type="Gene3D" id="1.10.720.30">
    <property type="entry name" value="SAP domain"/>
    <property type="match status" value="1"/>
</dbReference>
<dbReference type="SMART" id="SM00513">
    <property type="entry name" value="SAP"/>
    <property type="match status" value="1"/>
</dbReference>
<dbReference type="RefSeq" id="XP_007604900.1">
    <property type="nucleotide sequence ID" value="XM_007604838.1"/>
</dbReference>
<dbReference type="InterPro" id="IPR036361">
    <property type="entry name" value="SAP_dom_sf"/>
</dbReference>
<accession>L2GLT8</accession>
<evidence type="ECO:0000256" key="1">
    <source>
        <dbReference type="SAM" id="MobiDB-lite"/>
    </source>
</evidence>
<dbReference type="OrthoDB" id="445357at2759"/>
<dbReference type="Pfam" id="PF02037">
    <property type="entry name" value="SAP"/>
    <property type="match status" value="1"/>
</dbReference>
<evidence type="ECO:0000259" key="2">
    <source>
        <dbReference type="PROSITE" id="PS50800"/>
    </source>
</evidence>
<feature type="region of interest" description="Disordered" evidence="1">
    <location>
        <begin position="242"/>
        <end position="264"/>
    </location>
</feature>
<protein>
    <recommendedName>
        <fullName evidence="2">SAP domain-containing protein</fullName>
    </recommendedName>
</protein>
<dbReference type="VEuPathDB" id="MicrosporidiaDB:VICG_01454"/>
<sequence length="463" mass="53421">MKNIDKEIERILNKEYKEQINENETVNFVSESLGLDKSTEHISFEDDRNRLGEKPMGITPREENIEGNRQGDSFKSNIFSQKPFTQPPATVPEEVLVNLRNSNIGLIDLEVLLGLSRKSNGSEEEESNGGIQPKISRIFDDVPNDVVSNAVKKPKLVENTSEDHRHKIEEMNQFIDDLFSNKYLEKRVFEHQKQSFSESLFGAPNLSNEYRPVHSRASNVKQSSQNSVYQEMDRMSHNSILSSFSPHSSDNSNMKSITDESKTCTKPDQLSAHVNKNEHFPNIVQGCRYPPYNSTSTRPSIAPDCLLFRNPTLRQNSFNPQAYCKVKRRRRISSNTWCSAGNLLAFHPSKLSSFEFVRGNMSLTPKPIVNPGNFVFTPKQSSENDRMIENFKKQMNRIDFDNITVHELKSIMKDYGLNPNGKKKEMIDRLRNTLKEVRTKHEERQPNKITDCREDPLYEKYFF</sequence>
<gene>
    <name evidence="3" type="ORF">VICG_01454</name>
</gene>
<dbReference type="Proteomes" id="UP000011082">
    <property type="component" value="Unassembled WGS sequence"/>
</dbReference>
<keyword evidence="4" id="KW-1185">Reference proteome</keyword>
<feature type="domain" description="SAP" evidence="2">
    <location>
        <begin position="400"/>
        <end position="434"/>
    </location>
</feature>
<dbReference type="AlphaFoldDB" id="L2GLT8"/>
<dbReference type="HOGENOM" id="CLU_590800_0_0_1"/>
<organism evidence="3 4">
    <name type="scientific">Vittaforma corneae (strain ATCC 50505)</name>
    <name type="common">Microsporidian parasite</name>
    <name type="synonym">Nosema corneum</name>
    <dbReference type="NCBI Taxonomy" id="993615"/>
    <lineage>
        <taxon>Eukaryota</taxon>
        <taxon>Fungi</taxon>
        <taxon>Fungi incertae sedis</taxon>
        <taxon>Microsporidia</taxon>
        <taxon>Nosematidae</taxon>
        <taxon>Vittaforma</taxon>
    </lineage>
</organism>
<reference evidence="4" key="1">
    <citation type="submission" date="2011-05" db="EMBL/GenBank/DDBJ databases">
        <title>The genome sequence of Vittaforma corneae strain ATCC 50505.</title>
        <authorList>
            <consortium name="The Broad Institute Genome Sequencing Platform"/>
            <person name="Cuomo C."/>
            <person name="Didier E."/>
            <person name="Bowers L."/>
            <person name="Young S.K."/>
            <person name="Zeng Q."/>
            <person name="Gargeya S."/>
            <person name="Fitzgerald M."/>
            <person name="Haas B."/>
            <person name="Abouelleil A."/>
            <person name="Alvarado L."/>
            <person name="Arachchi H.M."/>
            <person name="Berlin A."/>
            <person name="Chapman S.B."/>
            <person name="Gearin G."/>
            <person name="Goldberg J."/>
            <person name="Griggs A."/>
            <person name="Gujja S."/>
            <person name="Hansen M."/>
            <person name="Heiman D."/>
            <person name="Howarth C."/>
            <person name="Larimer J."/>
            <person name="Lui A."/>
            <person name="MacDonald P.J.P."/>
            <person name="McCowen C."/>
            <person name="Montmayeur A."/>
            <person name="Murphy C."/>
            <person name="Neiman D."/>
            <person name="Pearson M."/>
            <person name="Priest M."/>
            <person name="Roberts A."/>
            <person name="Saif S."/>
            <person name="Shea T."/>
            <person name="Sisk P."/>
            <person name="Stolte C."/>
            <person name="Sykes S."/>
            <person name="Wortman J."/>
            <person name="Nusbaum C."/>
            <person name="Birren B."/>
        </authorList>
    </citation>
    <scope>NUCLEOTIDE SEQUENCE [LARGE SCALE GENOMIC DNA]</scope>
    <source>
        <strain evidence="4">ATCC 50505</strain>
    </source>
</reference>
<dbReference type="SUPFAM" id="SSF68906">
    <property type="entry name" value="SAP domain"/>
    <property type="match status" value="1"/>
</dbReference>
<dbReference type="InterPro" id="IPR003034">
    <property type="entry name" value="SAP_dom"/>
</dbReference>
<dbReference type="EMBL" id="JH370143">
    <property type="protein sequence ID" value="ELA41470.1"/>
    <property type="molecule type" value="Genomic_DNA"/>
</dbReference>
<name>L2GLT8_VITCO</name>
<feature type="compositionally biased region" description="Low complexity" evidence="1">
    <location>
        <begin position="242"/>
        <end position="252"/>
    </location>
</feature>
<proteinExistence type="predicted"/>
<dbReference type="InParanoid" id="L2GLT8"/>
<evidence type="ECO:0000313" key="3">
    <source>
        <dbReference type="EMBL" id="ELA41470.1"/>
    </source>
</evidence>
<evidence type="ECO:0000313" key="4">
    <source>
        <dbReference type="Proteomes" id="UP000011082"/>
    </source>
</evidence>
<feature type="region of interest" description="Disordered" evidence="1">
    <location>
        <begin position="50"/>
        <end position="73"/>
    </location>
</feature>
<dbReference type="GeneID" id="19882165"/>
<dbReference type="PROSITE" id="PS50800">
    <property type="entry name" value="SAP"/>
    <property type="match status" value="1"/>
</dbReference>